<dbReference type="HOGENOM" id="CLU_3069844_0_0_1"/>
<sequence>MLFLRLLHIDKKLADESIMIQLSKFHIIEDDENFNDQINIIDCFLEESERKNK</sequence>
<evidence type="ECO:0000313" key="1">
    <source>
        <dbReference type="EMBL" id="ESA13953.1"/>
    </source>
</evidence>
<accession>U9U5T3</accession>
<protein>
    <submittedName>
        <fullName evidence="1">Uncharacterized protein</fullName>
    </submittedName>
</protein>
<dbReference type="AlphaFoldDB" id="U9U5T3"/>
<organism evidence="1">
    <name type="scientific">Rhizophagus irregularis (strain DAOM 181602 / DAOM 197198 / MUCL 43194)</name>
    <name type="common">Arbuscular mycorrhizal fungus</name>
    <name type="synonym">Glomus intraradices</name>
    <dbReference type="NCBI Taxonomy" id="747089"/>
    <lineage>
        <taxon>Eukaryota</taxon>
        <taxon>Fungi</taxon>
        <taxon>Fungi incertae sedis</taxon>
        <taxon>Mucoromycota</taxon>
        <taxon>Glomeromycotina</taxon>
        <taxon>Glomeromycetes</taxon>
        <taxon>Glomerales</taxon>
        <taxon>Glomeraceae</taxon>
        <taxon>Rhizophagus</taxon>
    </lineage>
</organism>
<proteinExistence type="predicted"/>
<name>U9U5T3_RHIID</name>
<dbReference type="EMBL" id="KI283402">
    <property type="protein sequence ID" value="ESA13953.1"/>
    <property type="molecule type" value="Genomic_DNA"/>
</dbReference>
<reference evidence="1" key="1">
    <citation type="submission" date="2013-07" db="EMBL/GenBank/DDBJ databases">
        <title>The genome of an arbuscular mycorrhizal fungus provides insights into the evolution of the oldest plant symbiosis.</title>
        <authorList>
            <consortium name="DOE Joint Genome Institute"/>
            <person name="Tisserant E."/>
            <person name="Malbreil M."/>
            <person name="Kuo A."/>
            <person name="Kohler A."/>
            <person name="Symeonidi A."/>
            <person name="Balestrini R."/>
            <person name="Charron P."/>
            <person name="Duensing N."/>
            <person name="Frei-dit-Frey N."/>
            <person name="Gianinazzi-Pearson V."/>
            <person name="Gilbert B."/>
            <person name="Handa Y."/>
            <person name="Hijri M."/>
            <person name="Kaul R."/>
            <person name="Kawaguchi M."/>
            <person name="Krajinski F."/>
            <person name="Lammers P."/>
            <person name="Lapierre D."/>
            <person name="Masclaux F.G."/>
            <person name="Murat C."/>
            <person name="Morin E."/>
            <person name="Ndikumana S."/>
            <person name="Pagni M."/>
            <person name="Petitpierre D."/>
            <person name="Requena N."/>
            <person name="Rosikiewicz P."/>
            <person name="Riley R."/>
            <person name="Saito K."/>
            <person name="San Clemente H."/>
            <person name="Shapiro H."/>
            <person name="van Tuinen D."/>
            <person name="Becard G."/>
            <person name="Bonfante P."/>
            <person name="Paszkowski U."/>
            <person name="Shachar-Hill Y."/>
            <person name="Young J.P."/>
            <person name="Sanders I.R."/>
            <person name="Henrissat B."/>
            <person name="Rensing S.A."/>
            <person name="Grigoriev I.V."/>
            <person name="Corradi N."/>
            <person name="Roux C."/>
            <person name="Martin F."/>
        </authorList>
    </citation>
    <scope>NUCLEOTIDE SEQUENCE</scope>
    <source>
        <strain evidence="1">DAOM 197198</strain>
    </source>
</reference>
<gene>
    <name evidence="1" type="ORF">GLOINDRAFT_25477</name>
</gene>